<gene>
    <name evidence="1" type="ORF">NM688_g7670</name>
</gene>
<reference evidence="1" key="1">
    <citation type="submission" date="2022-07" db="EMBL/GenBank/DDBJ databases">
        <title>Genome Sequence of Phlebia brevispora.</title>
        <authorList>
            <person name="Buettner E."/>
        </authorList>
    </citation>
    <scope>NUCLEOTIDE SEQUENCE</scope>
    <source>
        <strain evidence="1">MPL23</strain>
    </source>
</reference>
<keyword evidence="2" id="KW-1185">Reference proteome</keyword>
<sequence length="338" mass="38388">MASTEPEDLEPPLKRMKTELQRDSDYWFKSGNVVMVASNTVAYRVHSELLGRKSKVFKDLLDHDAPQPKDQELMDGCPVVHVSDAADHFSTFLMLIYDGWRYRDEGGYIEWGVIKVMLLLGDKYDCPEFRTQAIKHLQLTFPADISDWDSRQPLIQVSPEHAISMANLTRSSDTSGMHAIALYLCCSLPIATLMAGVAGRAGDAESLCLEDLDRCLQGREDLPKVWLDLHAKLFASPLPFHAKSGCVSGCEEVIEVMQGFCKESARRDLGPNIAYDIINRARWRPVMMDAEKRGMCSRCMSFYEGRLLRMRQQFRDGLEKRFQYVRASSAYSDIIELV</sequence>
<organism evidence="1 2">
    <name type="scientific">Phlebia brevispora</name>
    <dbReference type="NCBI Taxonomy" id="194682"/>
    <lineage>
        <taxon>Eukaryota</taxon>
        <taxon>Fungi</taxon>
        <taxon>Dikarya</taxon>
        <taxon>Basidiomycota</taxon>
        <taxon>Agaricomycotina</taxon>
        <taxon>Agaricomycetes</taxon>
        <taxon>Polyporales</taxon>
        <taxon>Meruliaceae</taxon>
        <taxon>Phlebia</taxon>
    </lineage>
</organism>
<proteinExistence type="predicted"/>
<dbReference type="EMBL" id="JANHOG010001854">
    <property type="protein sequence ID" value="KAJ3530731.1"/>
    <property type="molecule type" value="Genomic_DNA"/>
</dbReference>
<name>A0ACC1S2G8_9APHY</name>
<evidence type="ECO:0000313" key="1">
    <source>
        <dbReference type="EMBL" id="KAJ3530731.1"/>
    </source>
</evidence>
<evidence type="ECO:0000313" key="2">
    <source>
        <dbReference type="Proteomes" id="UP001148662"/>
    </source>
</evidence>
<protein>
    <submittedName>
        <fullName evidence="1">Uncharacterized protein</fullName>
    </submittedName>
</protein>
<accession>A0ACC1S2G8</accession>
<comment type="caution">
    <text evidence="1">The sequence shown here is derived from an EMBL/GenBank/DDBJ whole genome shotgun (WGS) entry which is preliminary data.</text>
</comment>
<dbReference type="Proteomes" id="UP001148662">
    <property type="component" value="Unassembled WGS sequence"/>
</dbReference>